<dbReference type="EMBL" id="JAHRIN010028267">
    <property type="protein sequence ID" value="MEQ2201593.1"/>
    <property type="molecule type" value="Genomic_DNA"/>
</dbReference>
<gene>
    <name evidence="2" type="ORF">XENOCAPTIV_014779</name>
</gene>
<comment type="caution">
    <text evidence="2">The sequence shown here is derived from an EMBL/GenBank/DDBJ whole genome shotgun (WGS) entry which is preliminary data.</text>
</comment>
<evidence type="ECO:0000313" key="2">
    <source>
        <dbReference type="EMBL" id="MEQ2201593.1"/>
    </source>
</evidence>
<evidence type="ECO:0000313" key="3">
    <source>
        <dbReference type="Proteomes" id="UP001434883"/>
    </source>
</evidence>
<organism evidence="2 3">
    <name type="scientific">Xenoophorus captivus</name>
    <dbReference type="NCBI Taxonomy" id="1517983"/>
    <lineage>
        <taxon>Eukaryota</taxon>
        <taxon>Metazoa</taxon>
        <taxon>Chordata</taxon>
        <taxon>Craniata</taxon>
        <taxon>Vertebrata</taxon>
        <taxon>Euteleostomi</taxon>
        <taxon>Actinopterygii</taxon>
        <taxon>Neopterygii</taxon>
        <taxon>Teleostei</taxon>
        <taxon>Neoteleostei</taxon>
        <taxon>Acanthomorphata</taxon>
        <taxon>Ovalentaria</taxon>
        <taxon>Atherinomorphae</taxon>
        <taxon>Cyprinodontiformes</taxon>
        <taxon>Goodeidae</taxon>
        <taxon>Xenoophorus</taxon>
    </lineage>
</organism>
<name>A0ABV0R1J5_9TELE</name>
<proteinExistence type="predicted"/>
<evidence type="ECO:0008006" key="4">
    <source>
        <dbReference type="Google" id="ProtNLM"/>
    </source>
</evidence>
<sequence>APFGLVSPRGSSLSSPVGGGGSGCSQVVGKISDSSSPGSAGPSSSRPSTPLVTSANCVNSIIPASPPQTAAAQLKNCLRSSQHVANQGRTSMQLGKLKFVHSMFIFGLFKHQVLVRPCKR</sequence>
<feature type="region of interest" description="Disordered" evidence="1">
    <location>
        <begin position="1"/>
        <end position="51"/>
    </location>
</feature>
<evidence type="ECO:0000256" key="1">
    <source>
        <dbReference type="SAM" id="MobiDB-lite"/>
    </source>
</evidence>
<feature type="compositionally biased region" description="Low complexity" evidence="1">
    <location>
        <begin position="1"/>
        <end position="16"/>
    </location>
</feature>
<reference evidence="2 3" key="1">
    <citation type="submission" date="2021-06" db="EMBL/GenBank/DDBJ databases">
        <authorList>
            <person name="Palmer J.M."/>
        </authorList>
    </citation>
    <scope>NUCLEOTIDE SEQUENCE [LARGE SCALE GENOMIC DNA]</scope>
    <source>
        <strain evidence="2 3">XC_2019</strain>
        <tissue evidence="2">Muscle</tissue>
    </source>
</reference>
<protein>
    <recommendedName>
        <fullName evidence="4">Ubinuclein 1</fullName>
    </recommendedName>
</protein>
<feature type="compositionally biased region" description="Low complexity" evidence="1">
    <location>
        <begin position="24"/>
        <end position="50"/>
    </location>
</feature>
<feature type="non-terminal residue" evidence="2">
    <location>
        <position position="1"/>
    </location>
</feature>
<accession>A0ABV0R1J5</accession>
<keyword evidence="3" id="KW-1185">Reference proteome</keyword>
<dbReference type="Proteomes" id="UP001434883">
    <property type="component" value="Unassembled WGS sequence"/>
</dbReference>